<accession>A0ABS7CBC0</accession>
<dbReference type="InterPro" id="IPR002372">
    <property type="entry name" value="PQQ_rpt_dom"/>
</dbReference>
<comment type="caution">
    <text evidence="3">The sequence shown here is derived from an EMBL/GenBank/DDBJ whole genome shotgun (WGS) entry which is preliminary data.</text>
</comment>
<dbReference type="EMBL" id="JAHZIK010001091">
    <property type="protein sequence ID" value="MBW7458157.1"/>
    <property type="molecule type" value="Genomic_DNA"/>
</dbReference>
<keyword evidence="4" id="KW-1185">Reference proteome</keyword>
<keyword evidence="1" id="KW-0732">Signal</keyword>
<dbReference type="Pfam" id="PF13360">
    <property type="entry name" value="PQQ_2"/>
    <property type="match status" value="1"/>
</dbReference>
<reference evidence="3 4" key="1">
    <citation type="submission" date="2021-07" db="EMBL/GenBank/DDBJ databases">
        <title>Paenibacillus radiodurans sp. nov., isolated from the southeastern edge of Tengger Desert.</title>
        <authorList>
            <person name="Zhang G."/>
        </authorList>
    </citation>
    <scope>NUCLEOTIDE SEQUENCE [LARGE SCALE GENOMIC DNA]</scope>
    <source>
        <strain evidence="3 4">CCM 7311</strain>
    </source>
</reference>
<evidence type="ECO:0000259" key="2">
    <source>
        <dbReference type="Pfam" id="PF13360"/>
    </source>
</evidence>
<feature type="non-terminal residue" evidence="3">
    <location>
        <position position="344"/>
    </location>
</feature>
<protein>
    <submittedName>
        <fullName evidence="3">PQQ-like beta-propeller repeat protein</fullName>
    </submittedName>
</protein>
<dbReference type="PANTHER" id="PTHR34512">
    <property type="entry name" value="CELL SURFACE PROTEIN"/>
    <property type="match status" value="1"/>
</dbReference>
<organism evidence="3 4">
    <name type="scientific">Paenibacillus sepulcri</name>
    <dbReference type="NCBI Taxonomy" id="359917"/>
    <lineage>
        <taxon>Bacteria</taxon>
        <taxon>Bacillati</taxon>
        <taxon>Bacillota</taxon>
        <taxon>Bacilli</taxon>
        <taxon>Bacillales</taxon>
        <taxon>Paenibacillaceae</taxon>
        <taxon>Paenibacillus</taxon>
    </lineage>
</organism>
<feature type="domain" description="Pyrrolo-quinoline quinone repeat" evidence="2">
    <location>
        <begin position="90"/>
        <end position="303"/>
    </location>
</feature>
<sequence length="344" mass="37342">MLSIRKSLLRRTILTLAAAAVSISMLAGSAAYAGVDPHTSYVGNNVDTPVQTKTVKDYWAIAMDKPVDDESMGGGVVASGENKLFLIQGGQLLAVQTTTGKKLWSFGSSLKTTVVYESGHVYVVSNSGVLYAVDAASGKKLWTSAVPSKGTSQLYVNGKQLYALNGDIQAYQVSDGSFLWRDDYKEPLPGPLLFAGERIFASNIESGAYSYEVLHAFNQETGKEAWQKMNKSFPIAVENDTIIVQRQQTIIDKGMLVTLDTLGIEDGKAIKSVDYNPENIDLDKEEFYSPGTAWISGNQVYIAVGMKVYAYPRNEVPAEAVKQTYLSPAAGDVRYALGPFEGRL</sequence>
<dbReference type="InterPro" id="IPR018391">
    <property type="entry name" value="PQQ_b-propeller_rpt"/>
</dbReference>
<evidence type="ECO:0000313" key="4">
    <source>
        <dbReference type="Proteomes" id="UP001519887"/>
    </source>
</evidence>
<dbReference type="Proteomes" id="UP001519887">
    <property type="component" value="Unassembled WGS sequence"/>
</dbReference>
<evidence type="ECO:0000256" key="1">
    <source>
        <dbReference type="SAM" id="SignalP"/>
    </source>
</evidence>
<feature type="signal peptide" evidence="1">
    <location>
        <begin position="1"/>
        <end position="33"/>
    </location>
</feature>
<dbReference type="SUPFAM" id="SSF50998">
    <property type="entry name" value="Quinoprotein alcohol dehydrogenase-like"/>
    <property type="match status" value="2"/>
</dbReference>
<dbReference type="Gene3D" id="2.130.10.10">
    <property type="entry name" value="YVTN repeat-like/Quinoprotein amine dehydrogenase"/>
    <property type="match status" value="1"/>
</dbReference>
<dbReference type="SMART" id="SM00564">
    <property type="entry name" value="PQQ"/>
    <property type="match status" value="3"/>
</dbReference>
<dbReference type="PANTHER" id="PTHR34512:SF30">
    <property type="entry name" value="OUTER MEMBRANE PROTEIN ASSEMBLY FACTOR BAMB"/>
    <property type="match status" value="1"/>
</dbReference>
<gene>
    <name evidence="3" type="ORF">K0U00_29360</name>
</gene>
<dbReference type="InterPro" id="IPR011047">
    <property type="entry name" value="Quinoprotein_ADH-like_sf"/>
</dbReference>
<evidence type="ECO:0000313" key="3">
    <source>
        <dbReference type="EMBL" id="MBW7458157.1"/>
    </source>
</evidence>
<dbReference type="InterPro" id="IPR015943">
    <property type="entry name" value="WD40/YVTN_repeat-like_dom_sf"/>
</dbReference>
<feature type="chain" id="PRO_5046427974" evidence="1">
    <location>
        <begin position="34"/>
        <end position="344"/>
    </location>
</feature>
<name>A0ABS7CBC0_9BACL</name>
<proteinExistence type="predicted"/>